<evidence type="ECO:0000313" key="14">
    <source>
        <dbReference type="EMBL" id="BBI98779.1"/>
    </source>
</evidence>
<keyword evidence="4" id="KW-1003">Cell membrane</keyword>
<dbReference type="AlphaFoldDB" id="A0AAN1VZ06"/>
<reference evidence="14 15" key="1">
    <citation type="submission" date="2019-03" db="EMBL/GenBank/DDBJ databases">
        <title>Complete genome sequence of Ferrigenium kumadai strain An22, a microaerophilic iron-oxidizing bacterium isolated from a paddy field soil.</title>
        <authorList>
            <person name="Watanabe T."/>
            <person name="Asakawa S."/>
        </authorList>
    </citation>
    <scope>NUCLEOTIDE SEQUENCE [LARGE SCALE GENOMIC DNA]</scope>
    <source>
        <strain evidence="14 15">An22</strain>
    </source>
</reference>
<accession>A0AAN1VZ06</accession>
<dbReference type="InterPro" id="IPR045851">
    <property type="entry name" value="AMP-bd_C_sf"/>
</dbReference>
<evidence type="ECO:0000256" key="1">
    <source>
        <dbReference type="ARBA" id="ARBA00004117"/>
    </source>
</evidence>
<dbReference type="InterPro" id="IPR000067">
    <property type="entry name" value="FlgMring_FliF"/>
</dbReference>
<keyword evidence="8 9" id="KW-0975">Bacterial flagellum</keyword>
<dbReference type="GO" id="GO:0003774">
    <property type="term" value="F:cytoskeletal motor activity"/>
    <property type="evidence" value="ECO:0007669"/>
    <property type="project" value="InterPro"/>
</dbReference>
<keyword evidence="14" id="KW-0969">Cilium</keyword>
<dbReference type="GO" id="GO:0005886">
    <property type="term" value="C:plasma membrane"/>
    <property type="evidence" value="ECO:0007669"/>
    <property type="project" value="UniProtKB-SubCell"/>
</dbReference>
<evidence type="ECO:0000256" key="5">
    <source>
        <dbReference type="ARBA" id="ARBA00022692"/>
    </source>
</evidence>
<evidence type="ECO:0000256" key="2">
    <source>
        <dbReference type="ARBA" id="ARBA00004651"/>
    </source>
</evidence>
<keyword evidence="7 11" id="KW-0472">Membrane</keyword>
<evidence type="ECO:0000259" key="13">
    <source>
        <dbReference type="Pfam" id="PF08345"/>
    </source>
</evidence>
<feature type="transmembrane region" description="Helical" evidence="11">
    <location>
        <begin position="21"/>
        <end position="41"/>
    </location>
</feature>
<dbReference type="PANTHER" id="PTHR30046">
    <property type="entry name" value="FLAGELLAR M-RING PROTEIN"/>
    <property type="match status" value="1"/>
</dbReference>
<dbReference type="InterPro" id="IPR043427">
    <property type="entry name" value="YscJ/FliF"/>
</dbReference>
<organism evidence="14 15">
    <name type="scientific">Ferrigenium kumadai</name>
    <dbReference type="NCBI Taxonomy" id="1682490"/>
    <lineage>
        <taxon>Bacteria</taxon>
        <taxon>Pseudomonadati</taxon>
        <taxon>Pseudomonadota</taxon>
        <taxon>Betaproteobacteria</taxon>
        <taxon>Nitrosomonadales</taxon>
        <taxon>Gallionellaceae</taxon>
        <taxon>Ferrigenium</taxon>
    </lineage>
</organism>
<evidence type="ECO:0000256" key="3">
    <source>
        <dbReference type="ARBA" id="ARBA00007971"/>
    </source>
</evidence>
<dbReference type="Proteomes" id="UP001319121">
    <property type="component" value="Chromosome"/>
</dbReference>
<evidence type="ECO:0000256" key="11">
    <source>
        <dbReference type="SAM" id="Phobius"/>
    </source>
</evidence>
<sequence>MAEQEKKTASLLDQLTLQQKLGLAVGVAALFALLAGLWMWGKTPDYRVLYSNLSDRDGGAIIDSLTQMNIPYKFAEGGGALLVPSDKVHEARLKLASQGLPKGGNVGFELMENQRFGITQFAEQVNYQRALEGELARSVQSIGAVAAARVHLAIPKPSVFVKEQQKPSASVVLSLQGGRTLDSAQVSAIVHLISSSVPEMSAKDVTVVDQNGTLLSASHDGNLNGGLDANQLKYVQQIEQDYIKRIESLLTPFLGPNNLRAQVAADIDFSRTEQTAEIFKPNQDPAESTIRSKQSSESMNGTGLNATGVPGALTNQPPVPATAPIVAGGPASGVEAANAGVSNMQKDSTVNYEVDRTIRHTVLPVGSIKRLSVAVVVNANRKVTDAKGKTSSKPLTDQEKEQINNLIRDAIGFDQTRGDSLNVQVAAFTESKETVEELPFWERADVIELAKELLKYGLIAAVMFLVIFRIIKPAFQSLLTPSSRTGGFEAVVEGGEGEQAGGGVSYSPTVPSYEQTLQTARQIAQQEPKIVASVIKEWVGE</sequence>
<dbReference type="InterPro" id="IPR006182">
    <property type="entry name" value="FliF_N_dom"/>
</dbReference>
<evidence type="ECO:0000256" key="10">
    <source>
        <dbReference type="SAM" id="MobiDB-lite"/>
    </source>
</evidence>
<comment type="similarity">
    <text evidence="3 9">Belongs to the FliF family.</text>
</comment>
<dbReference type="EMBL" id="AP019536">
    <property type="protein sequence ID" value="BBI98779.1"/>
    <property type="molecule type" value="Genomic_DNA"/>
</dbReference>
<dbReference type="PRINTS" id="PR01009">
    <property type="entry name" value="FLGMRINGFLIF"/>
</dbReference>
<dbReference type="Pfam" id="PF01514">
    <property type="entry name" value="YscJ_FliF"/>
    <property type="match status" value="1"/>
</dbReference>
<dbReference type="NCBIfam" id="TIGR00206">
    <property type="entry name" value="fliF"/>
    <property type="match status" value="1"/>
</dbReference>
<evidence type="ECO:0000313" key="15">
    <source>
        <dbReference type="Proteomes" id="UP001319121"/>
    </source>
</evidence>
<dbReference type="RefSeq" id="WP_212786393.1">
    <property type="nucleotide sequence ID" value="NZ_AP019536.1"/>
</dbReference>
<dbReference type="PANTHER" id="PTHR30046:SF0">
    <property type="entry name" value="FLAGELLAR M-RING PROTEIN"/>
    <property type="match status" value="1"/>
</dbReference>
<dbReference type="PIRSF" id="PIRSF004862">
    <property type="entry name" value="FliF"/>
    <property type="match status" value="1"/>
</dbReference>
<feature type="domain" description="Flagellar M-ring N-terminal" evidence="12">
    <location>
        <begin position="42"/>
        <end position="216"/>
    </location>
</feature>
<feature type="compositionally biased region" description="Polar residues" evidence="10">
    <location>
        <begin position="285"/>
        <end position="305"/>
    </location>
</feature>
<keyword evidence="6 11" id="KW-1133">Transmembrane helix</keyword>
<dbReference type="Gene3D" id="3.30.300.30">
    <property type="match status" value="1"/>
</dbReference>
<comment type="function">
    <text evidence="9">The M ring may be actively involved in energy transduction.</text>
</comment>
<evidence type="ECO:0000256" key="4">
    <source>
        <dbReference type="ARBA" id="ARBA00022475"/>
    </source>
</evidence>
<proteinExistence type="inferred from homology"/>
<dbReference type="GO" id="GO:0071973">
    <property type="term" value="P:bacterial-type flagellum-dependent cell motility"/>
    <property type="evidence" value="ECO:0007669"/>
    <property type="project" value="InterPro"/>
</dbReference>
<dbReference type="Pfam" id="PF08345">
    <property type="entry name" value="YscJ_FliF_C"/>
    <property type="match status" value="1"/>
</dbReference>
<comment type="subcellular location">
    <subcellularLocation>
        <location evidence="1 9">Bacterial flagellum basal body</location>
    </subcellularLocation>
    <subcellularLocation>
        <location evidence="2">Cell membrane</location>
        <topology evidence="2">Multi-pass membrane protein</topology>
    </subcellularLocation>
</comment>
<feature type="domain" description="Flagellar M-ring C-terminal" evidence="13">
    <location>
        <begin position="250"/>
        <end position="428"/>
    </location>
</feature>
<keyword evidence="15" id="KW-1185">Reference proteome</keyword>
<feature type="region of interest" description="Disordered" evidence="10">
    <location>
        <begin position="279"/>
        <end position="306"/>
    </location>
</feature>
<gene>
    <name evidence="14" type="primary">fliF</name>
    <name evidence="14" type="ORF">FGKAn22_04720</name>
</gene>
<dbReference type="KEGG" id="fku:FGKAn22_04720"/>
<dbReference type="InterPro" id="IPR013556">
    <property type="entry name" value="Flag_M-ring_C"/>
</dbReference>
<dbReference type="GO" id="GO:0009431">
    <property type="term" value="C:bacterial-type flagellum basal body, MS ring"/>
    <property type="evidence" value="ECO:0007669"/>
    <property type="project" value="InterPro"/>
</dbReference>
<evidence type="ECO:0000259" key="12">
    <source>
        <dbReference type="Pfam" id="PF01514"/>
    </source>
</evidence>
<evidence type="ECO:0000256" key="9">
    <source>
        <dbReference type="PIRNR" id="PIRNR004862"/>
    </source>
</evidence>
<protein>
    <recommendedName>
        <fullName evidence="9">Flagellar M-ring protein</fullName>
    </recommendedName>
</protein>
<evidence type="ECO:0000256" key="7">
    <source>
        <dbReference type="ARBA" id="ARBA00023136"/>
    </source>
</evidence>
<keyword evidence="14" id="KW-0966">Cell projection</keyword>
<keyword evidence="14" id="KW-0282">Flagellum</keyword>
<evidence type="ECO:0000256" key="6">
    <source>
        <dbReference type="ARBA" id="ARBA00022989"/>
    </source>
</evidence>
<name>A0AAN1VZ06_9PROT</name>
<keyword evidence="5 11" id="KW-0812">Transmembrane</keyword>
<evidence type="ECO:0000256" key="8">
    <source>
        <dbReference type="ARBA" id="ARBA00023143"/>
    </source>
</evidence>